<evidence type="ECO:0000256" key="3">
    <source>
        <dbReference type="ARBA" id="ARBA00022676"/>
    </source>
</evidence>
<accession>A0ABM7FQY9</accession>
<keyword evidence="11" id="KW-0812">Transmembrane</keyword>
<dbReference type="Pfam" id="PF00535">
    <property type="entry name" value="Glycos_transf_2"/>
    <property type="match status" value="1"/>
</dbReference>
<dbReference type="InterPro" id="IPR029044">
    <property type="entry name" value="Nucleotide-diphossugar_trans"/>
</dbReference>
<dbReference type="SUPFAM" id="SSF53448">
    <property type="entry name" value="Nucleotide-diphospho-sugar transferases"/>
    <property type="match status" value="1"/>
</dbReference>
<evidence type="ECO:0000256" key="11">
    <source>
        <dbReference type="SAM" id="Phobius"/>
    </source>
</evidence>
<keyword evidence="5" id="KW-0125">Carotenoid biosynthesis</keyword>
<reference evidence="13 14" key="1">
    <citation type="submission" date="2018-05" db="EMBL/GenBank/DDBJ databases">
        <title>Complete genome sequencing of three human clinical isolates of Staphylococcus caprae reveals virulence factors similar to those of S. epidermidis and S. capitis.</title>
        <authorList>
            <person name="Watanabe S."/>
            <person name="Cui L."/>
        </authorList>
    </citation>
    <scope>NUCLEOTIDE SEQUENCE [LARGE SCALE GENOMIC DNA]</scope>
    <source>
        <strain evidence="13 14">JMUB590</strain>
    </source>
</reference>
<feature type="transmembrane region" description="Helical" evidence="11">
    <location>
        <begin position="278"/>
        <end position="301"/>
    </location>
</feature>
<comment type="subcellular location">
    <subcellularLocation>
        <location evidence="1">Cell membrane</location>
    </subcellularLocation>
</comment>
<dbReference type="PANTHER" id="PTHR43646">
    <property type="entry name" value="GLYCOSYLTRANSFERASE"/>
    <property type="match status" value="1"/>
</dbReference>
<keyword evidence="3" id="KW-0328">Glycosyltransferase</keyword>
<evidence type="ECO:0000256" key="8">
    <source>
        <dbReference type="ARBA" id="ARBA00037904"/>
    </source>
</evidence>
<evidence type="ECO:0000256" key="5">
    <source>
        <dbReference type="ARBA" id="ARBA00022746"/>
    </source>
</evidence>
<dbReference type="InterPro" id="IPR001173">
    <property type="entry name" value="Glyco_trans_2-like"/>
</dbReference>
<keyword evidence="6 11" id="KW-0472">Membrane</keyword>
<dbReference type="RefSeq" id="WP_044466419.1">
    <property type="nucleotide sequence ID" value="NZ_AP018585.1"/>
</dbReference>
<dbReference type="Gene3D" id="3.90.550.10">
    <property type="entry name" value="Spore Coat Polysaccharide Biosynthesis Protein SpsA, Chain A"/>
    <property type="match status" value="1"/>
</dbReference>
<evidence type="ECO:0000256" key="9">
    <source>
        <dbReference type="ARBA" id="ARBA00038120"/>
    </source>
</evidence>
<evidence type="ECO:0000256" key="1">
    <source>
        <dbReference type="ARBA" id="ARBA00004236"/>
    </source>
</evidence>
<keyword evidence="2" id="KW-1003">Cell membrane</keyword>
<keyword evidence="4" id="KW-0808">Transferase</keyword>
<evidence type="ECO:0000313" key="13">
    <source>
        <dbReference type="EMBL" id="BBD91522.1"/>
    </source>
</evidence>
<evidence type="ECO:0000313" key="14">
    <source>
        <dbReference type="Proteomes" id="UP000274772"/>
    </source>
</evidence>
<dbReference type="PANTHER" id="PTHR43646:SF2">
    <property type="entry name" value="GLYCOSYLTRANSFERASE 2-LIKE DOMAIN-CONTAINING PROTEIN"/>
    <property type="match status" value="1"/>
</dbReference>
<dbReference type="EMBL" id="AP018586">
    <property type="protein sequence ID" value="BBD91522.1"/>
    <property type="molecule type" value="Genomic_DNA"/>
</dbReference>
<dbReference type="CDD" id="cd00761">
    <property type="entry name" value="Glyco_tranf_GTA_type"/>
    <property type="match status" value="1"/>
</dbReference>
<name>A0ABM7FQY9_9STAP</name>
<gene>
    <name evidence="13" type="ORF">JMUB590_0412</name>
</gene>
<protein>
    <recommendedName>
        <fullName evidence="10">4,4'-diaponeurosporenoate glycosyltransferase</fullName>
    </recommendedName>
</protein>
<evidence type="ECO:0000256" key="6">
    <source>
        <dbReference type="ARBA" id="ARBA00023136"/>
    </source>
</evidence>
<feature type="domain" description="Glycosyltransferase 2-like" evidence="12">
    <location>
        <begin position="43"/>
        <end position="165"/>
    </location>
</feature>
<comment type="similarity">
    <text evidence="9">Belongs to the glycosyltransferase 2 family. CrtQ subfamily.</text>
</comment>
<sequence>MKMIQFILTILSTISLICGRLIFNQRHRLLSSQSPIIHSNEVTIIIPARNEERRLPHLLQSLQGQQGIYEVIVMDDGSKDNTKEIAQTFGATVYETEQNFDRQWFGKSHACYQGATNAQSELLMFVDADVTFGHPHAIEKILNTYRKQHNHGLLSVQPFHETGKFYESLSAIFNLMTVVGVNQFSSLARQSNNDIAFGPITLMHRDDYFKTDGHKNAQHSIIEGFALGEKFESVQLPVTVYEGGNDVKFRMYEDGIQSLIQGWTKHFSVGANKTQPQIMLAIVMWLMGSITSTLTLLISVFTKPASRIVSYLFYVLYTCQFVRLHRRVGAFSMVLLILHPVLFIFFIFIFANSWRHTHFSKKVEWKGRSFKIN</sequence>
<dbReference type="Proteomes" id="UP000274772">
    <property type="component" value="Chromosome"/>
</dbReference>
<evidence type="ECO:0000256" key="4">
    <source>
        <dbReference type="ARBA" id="ARBA00022679"/>
    </source>
</evidence>
<evidence type="ECO:0000256" key="7">
    <source>
        <dbReference type="ARBA" id="ARBA00037281"/>
    </source>
</evidence>
<keyword evidence="14" id="KW-1185">Reference proteome</keyword>
<dbReference type="GeneID" id="58050185"/>
<comment type="pathway">
    <text evidence="8">Carotenoid biosynthesis; staphyloxanthin biosynthesis; staphyloxanthin from farnesyl diphosphate: step 4/5.</text>
</comment>
<evidence type="ECO:0000259" key="12">
    <source>
        <dbReference type="Pfam" id="PF00535"/>
    </source>
</evidence>
<evidence type="ECO:0000256" key="10">
    <source>
        <dbReference type="ARBA" id="ARBA00040345"/>
    </source>
</evidence>
<feature type="transmembrane region" description="Helical" evidence="11">
    <location>
        <begin position="330"/>
        <end position="351"/>
    </location>
</feature>
<evidence type="ECO:0000256" key="2">
    <source>
        <dbReference type="ARBA" id="ARBA00022475"/>
    </source>
</evidence>
<keyword evidence="11" id="KW-1133">Transmembrane helix</keyword>
<proteinExistence type="inferred from homology"/>
<comment type="function">
    <text evidence="7">Catalyzes the glycosylation of 4,4'-diaponeurosporenoate, i.e. the esterification of glucose at the C1'' position with the carboxyl group of 4,4'-diaponeurosporenic acid, to form glycosyl-4,4'-diaponeurosporenoate. This is a step in the biosynthesis of staphyloxanthin, an orange pigment present in most staphylococci strains.</text>
</comment>
<organism evidence="13 14">
    <name type="scientific">Staphylococcus caprae</name>
    <dbReference type="NCBI Taxonomy" id="29380"/>
    <lineage>
        <taxon>Bacteria</taxon>
        <taxon>Bacillati</taxon>
        <taxon>Bacillota</taxon>
        <taxon>Bacilli</taxon>
        <taxon>Bacillales</taxon>
        <taxon>Staphylococcaceae</taxon>
        <taxon>Staphylococcus</taxon>
    </lineage>
</organism>